<dbReference type="InterPro" id="IPR036465">
    <property type="entry name" value="vWFA_dom_sf"/>
</dbReference>
<evidence type="ECO:0000313" key="1">
    <source>
        <dbReference type="EMBL" id="CDX03044.1"/>
    </source>
</evidence>
<organism evidence="1">
    <name type="scientific">Desulfitobacterium hafniense</name>
    <name type="common">Desulfitobacterium frappieri</name>
    <dbReference type="NCBI Taxonomy" id="49338"/>
    <lineage>
        <taxon>Bacteria</taxon>
        <taxon>Bacillati</taxon>
        <taxon>Bacillota</taxon>
        <taxon>Clostridia</taxon>
        <taxon>Eubacteriales</taxon>
        <taxon>Desulfitobacteriaceae</taxon>
        <taxon>Desulfitobacterium</taxon>
    </lineage>
</organism>
<dbReference type="Pfam" id="PF05762">
    <property type="entry name" value="VWA_CoxE"/>
    <property type="match status" value="1"/>
</dbReference>
<dbReference type="InterPro" id="IPR008912">
    <property type="entry name" value="Uncharacterised_CoxE"/>
</dbReference>
<sequence>MQRSELDRHLLEFIDLLREGGISVNLTEFQDALQGLTLIGMEDKSRVEGILQSTLVKSVNQLPWFQEVFRVFFAPPEAKSAWQKEAQEKAASWEKGVAQSREELRFQGEELKFSDEQLATYMNLPEAEKERLKQFLERSEEGTRNGMQLDHSFQPMVEKMLHGSLEYWKRKLGEDFPITPPGQEGLLSEAQRAMRQKEMHYLTKDLKDIPPEEWPEVSKLIRRLSRRLASQVSRRLGQGKRGSLDMRRTVRENLRYGGVLLKQTYRKRRKGKPRFVLVCDMSGSMLKYTEFILQFIYGLTSLVSGIETYVFASHLVNITSKLRGAQTFQGMLNTSMTDLVGEFGGGTNFAVSLEELHEHYGSSLSRRTVLFILSDAQTLEGEKAAAYLRKTRSKVREIIWLNTLPEKRWKDVRAIELFQPYCQMFECNTLGHLQDILKKSPGFV</sequence>
<dbReference type="PATRIC" id="fig|49338.4.peg.3402"/>
<name>A0A098B2D8_DESHA</name>
<dbReference type="PANTHER" id="PTHR39338">
    <property type="entry name" value="BLL5662 PROTEIN-RELATED"/>
    <property type="match status" value="1"/>
</dbReference>
<dbReference type="PANTHER" id="PTHR39338:SF5">
    <property type="entry name" value="BLR6139 PROTEIN"/>
    <property type="match status" value="1"/>
</dbReference>
<proteinExistence type="predicted"/>
<accession>A0A098B2D8</accession>
<dbReference type="SUPFAM" id="SSF53300">
    <property type="entry name" value="vWA-like"/>
    <property type="match status" value="1"/>
</dbReference>
<protein>
    <submittedName>
        <fullName evidence="1">VWA containing CoxE protein</fullName>
    </submittedName>
</protein>
<dbReference type="RefSeq" id="WP_005809800.1">
    <property type="nucleotide sequence ID" value="NZ_CABKQQ010000023.1"/>
</dbReference>
<reference evidence="1" key="1">
    <citation type="submission" date="2014-07" db="EMBL/GenBank/DDBJ databases">
        <authorList>
            <person name="Hornung V.Bastian."/>
        </authorList>
    </citation>
    <scope>NUCLEOTIDE SEQUENCE</scope>
    <source>
        <strain evidence="1">PCE-S</strain>
    </source>
</reference>
<dbReference type="OMA" id="GWGDSEM"/>
<dbReference type="AlphaFoldDB" id="A0A098B2D8"/>
<dbReference type="EMBL" id="LK996017">
    <property type="protein sequence ID" value="CDX03044.1"/>
    <property type="molecule type" value="Genomic_DNA"/>
</dbReference>
<dbReference type="CDD" id="cd00198">
    <property type="entry name" value="vWFA"/>
    <property type="match status" value="1"/>
</dbReference>
<gene>
    <name evidence="1" type="ORF">DPCES_3157</name>
</gene>